<keyword evidence="1" id="KW-0863">Zinc-finger</keyword>
<dbReference type="PANTHER" id="PTHR31669:SF283">
    <property type="entry name" value="PROTEIN FAR1-RELATED SEQUENCE"/>
    <property type="match status" value="1"/>
</dbReference>
<dbReference type="PANTHER" id="PTHR31669">
    <property type="entry name" value="PROTEIN FAR1-RELATED SEQUENCE 10-RELATED"/>
    <property type="match status" value="1"/>
</dbReference>
<gene>
    <name evidence="2" type="ORF">Ahy_A04g017366</name>
</gene>
<dbReference type="GO" id="GO:0006355">
    <property type="term" value="P:regulation of DNA-templated transcription"/>
    <property type="evidence" value="ECO:0007669"/>
    <property type="project" value="UniProtKB-UniRule"/>
</dbReference>
<dbReference type="GO" id="GO:0005634">
    <property type="term" value="C:nucleus"/>
    <property type="evidence" value="ECO:0007669"/>
    <property type="project" value="UniProtKB-SubCell"/>
</dbReference>
<dbReference type="STRING" id="3818.A0A445DAU5"/>
<keyword evidence="1" id="KW-0539">Nucleus</keyword>
<comment type="function">
    <text evidence="1">Putative transcription activator involved in regulating light control of development.</text>
</comment>
<keyword evidence="3" id="KW-1185">Reference proteome</keyword>
<keyword evidence="1" id="KW-0862">Zinc</keyword>
<proteinExistence type="inferred from homology"/>
<evidence type="ECO:0000313" key="3">
    <source>
        <dbReference type="Proteomes" id="UP000289738"/>
    </source>
</evidence>
<dbReference type="GO" id="GO:0008270">
    <property type="term" value="F:zinc ion binding"/>
    <property type="evidence" value="ECO:0007669"/>
    <property type="project" value="UniProtKB-UniRule"/>
</dbReference>
<comment type="similarity">
    <text evidence="1">Belongs to the FHY3/FAR1 family.</text>
</comment>
<accession>A0A445DAU5</accession>
<keyword evidence="1" id="KW-0479">Metal-binding</keyword>
<dbReference type="Proteomes" id="UP000289738">
    <property type="component" value="Chromosome A04"/>
</dbReference>
<protein>
    <recommendedName>
        <fullName evidence="1">Protein FAR1-RELATED SEQUENCE</fullName>
    </recommendedName>
</protein>
<evidence type="ECO:0000313" key="2">
    <source>
        <dbReference type="EMBL" id="RYR60289.1"/>
    </source>
</evidence>
<dbReference type="InterPro" id="IPR031052">
    <property type="entry name" value="FHY3/FAR1"/>
</dbReference>
<sequence length="384" mass="44873">MPLMPPSSIDLTVNSEMSEVDFEFESNEVLEPFYGVDEQFVPKVRMTFNTLEDAAKFYKDYSKAASFSTRVRSTNKKENEIKNQLITCNREEKWKLKISPTEKTNPSAGLNCPARIYIHILKDIGVWIISNYGLVDNKWLSELYEDRHIWIPIYLDHHFWAGMRSTQRSKNMHAFFNKFITWNSSLIQFGAKREIIGCYRFSHCHTVCNKILHRSSISTCVHSPKVQGSPSTIQREGELHHKINQLRFRLFGIRSWRTISSSTFNKFAVTYDSIVAQVKCQCLLFESRGILCRRTLSVLSFERVTKVSLRYILKRWSKNVKRRHTHIKSSHDEPLLAPRSKRSDKLLNLFYAASVVQPNSNQYHGLVMNYQFRDPVARDKFLGE</sequence>
<comment type="subcellular location">
    <subcellularLocation>
        <location evidence="1">Nucleus</location>
    </subcellularLocation>
</comment>
<name>A0A445DAU5_ARAHY</name>
<reference evidence="2 3" key="1">
    <citation type="submission" date="2019-01" db="EMBL/GenBank/DDBJ databases">
        <title>Sequencing of cultivated peanut Arachis hypogaea provides insights into genome evolution and oil improvement.</title>
        <authorList>
            <person name="Chen X."/>
        </authorList>
    </citation>
    <scope>NUCLEOTIDE SEQUENCE [LARGE SCALE GENOMIC DNA]</scope>
    <source>
        <strain evidence="3">cv. Fuhuasheng</strain>
        <tissue evidence="2">Leaves</tissue>
    </source>
</reference>
<organism evidence="2 3">
    <name type="scientific">Arachis hypogaea</name>
    <name type="common">Peanut</name>
    <dbReference type="NCBI Taxonomy" id="3818"/>
    <lineage>
        <taxon>Eukaryota</taxon>
        <taxon>Viridiplantae</taxon>
        <taxon>Streptophyta</taxon>
        <taxon>Embryophyta</taxon>
        <taxon>Tracheophyta</taxon>
        <taxon>Spermatophyta</taxon>
        <taxon>Magnoliopsida</taxon>
        <taxon>eudicotyledons</taxon>
        <taxon>Gunneridae</taxon>
        <taxon>Pentapetalae</taxon>
        <taxon>rosids</taxon>
        <taxon>fabids</taxon>
        <taxon>Fabales</taxon>
        <taxon>Fabaceae</taxon>
        <taxon>Papilionoideae</taxon>
        <taxon>50 kb inversion clade</taxon>
        <taxon>dalbergioids sensu lato</taxon>
        <taxon>Dalbergieae</taxon>
        <taxon>Pterocarpus clade</taxon>
        <taxon>Arachis</taxon>
    </lineage>
</organism>
<dbReference type="EMBL" id="SDMP01000004">
    <property type="protein sequence ID" value="RYR60289.1"/>
    <property type="molecule type" value="Genomic_DNA"/>
</dbReference>
<evidence type="ECO:0000256" key="1">
    <source>
        <dbReference type="RuleBase" id="RU367018"/>
    </source>
</evidence>
<comment type="caution">
    <text evidence="2">The sequence shown here is derived from an EMBL/GenBank/DDBJ whole genome shotgun (WGS) entry which is preliminary data.</text>
</comment>
<dbReference type="AlphaFoldDB" id="A0A445DAU5"/>